<evidence type="ECO:0000313" key="1">
    <source>
        <dbReference type="EMBL" id="ANB50916.1"/>
    </source>
</evidence>
<reference evidence="1 2" key="1">
    <citation type="journal article" date="2016" name="Genome Announc.">
        <title>Complete Genome Sequence of a New Megavirus Family Member Isolated from an Inland Water Lake for the First Time in India.</title>
        <authorList>
            <person name="Chatterjee A."/>
            <person name="Ali F."/>
            <person name="Bange D."/>
            <person name="Kondabagil K."/>
        </authorList>
    </citation>
    <scope>NUCLEOTIDE SEQUENCE [LARGE SCALE GENOMIC DNA]</scope>
    <source>
        <strain evidence="1">1</strain>
    </source>
</reference>
<evidence type="ECO:0000313" key="2">
    <source>
        <dbReference type="Proteomes" id="UP000241365"/>
    </source>
</evidence>
<proteinExistence type="predicted"/>
<dbReference type="KEGG" id="vg:80513278"/>
<protein>
    <submittedName>
        <fullName evidence="1">Uncharacterized protein</fullName>
    </submittedName>
</protein>
<sequence length="155" mass="19113">MRNPFYSKNKFDHVTIRFRDKPRFTRKQRKMTSQIESRLYPVNHRIDVYIGDIPIGYLIRKTKIRYLYQGFQYREGYWTAFVYLPKLDNSERKCFYHYIWNTDDIPIITYSDDIVAGWSHDNPHDEIKYTNLVETIKEIWITWSYISKFQYIIEN</sequence>
<dbReference type="EMBL" id="KU877344">
    <property type="protein sequence ID" value="ANB50916.1"/>
    <property type="molecule type" value="Genomic_DNA"/>
</dbReference>
<keyword evidence="2" id="KW-1185">Reference proteome</keyword>
<dbReference type="Proteomes" id="UP000241365">
    <property type="component" value="Segment"/>
</dbReference>
<dbReference type="GeneID" id="80513278"/>
<dbReference type="RefSeq" id="YP_010776667.1">
    <property type="nucleotide sequence ID" value="NC_075034.1"/>
</dbReference>
<accession>A0A167RNF9</accession>
<name>A0A167RNF9_9VIRU</name>
<organism evidence="1 2">
    <name type="scientific">Powai lake megavirus</name>
    <dbReference type="NCBI Taxonomy" id="1842663"/>
    <lineage>
        <taxon>Viruses</taxon>
        <taxon>Varidnaviria</taxon>
        <taxon>Bamfordvirae</taxon>
        <taxon>Nucleocytoviricota</taxon>
        <taxon>Megaviricetes</taxon>
        <taxon>Imitervirales</taxon>
        <taxon>Mimiviridae</taxon>
        <taxon>Megamimivirinae</taxon>
        <taxon>Megavirus</taxon>
        <taxon>Megavirus powaiense</taxon>
    </lineage>
</organism>